<keyword evidence="3" id="KW-1185">Reference proteome</keyword>
<protein>
    <submittedName>
        <fullName evidence="2">Uncharacterized protein</fullName>
    </submittedName>
</protein>
<keyword evidence="1" id="KW-0812">Transmembrane</keyword>
<evidence type="ECO:0000313" key="2">
    <source>
        <dbReference type="EMBL" id="KAK1574459.1"/>
    </source>
</evidence>
<accession>A0AAD8PRQ4</accession>
<dbReference type="AlphaFoldDB" id="A0AAD8PRQ4"/>
<sequence>MPGLGRWRSSINTMSESARNNISREDEEVGPLWSSLARVLGDSEKAVVLHPQVDFTPRIGVEQDSSLNSDMDIAADAACSIELVVYSRSLAQASRYFNALVFRKLAGYRSMSPTPGGSPLNSKVARSPHGHGSCGDKWLLAWIAWMIGAATLFGNLAMHLARSWQAAGGRLDDEGGLVNVERFPAEGDELDDAGFTDEVLFWGKANSY</sequence>
<organism evidence="2 3">
    <name type="scientific">Colletotrichum navitas</name>
    <dbReference type="NCBI Taxonomy" id="681940"/>
    <lineage>
        <taxon>Eukaryota</taxon>
        <taxon>Fungi</taxon>
        <taxon>Dikarya</taxon>
        <taxon>Ascomycota</taxon>
        <taxon>Pezizomycotina</taxon>
        <taxon>Sordariomycetes</taxon>
        <taxon>Hypocreomycetidae</taxon>
        <taxon>Glomerellales</taxon>
        <taxon>Glomerellaceae</taxon>
        <taxon>Colletotrichum</taxon>
        <taxon>Colletotrichum graminicola species complex</taxon>
    </lineage>
</organism>
<proteinExistence type="predicted"/>
<dbReference type="GeneID" id="85448351"/>
<comment type="caution">
    <text evidence="2">The sequence shown here is derived from an EMBL/GenBank/DDBJ whole genome shotgun (WGS) entry which is preliminary data.</text>
</comment>
<evidence type="ECO:0000256" key="1">
    <source>
        <dbReference type="SAM" id="Phobius"/>
    </source>
</evidence>
<dbReference type="EMBL" id="JAHLJV010000075">
    <property type="protein sequence ID" value="KAK1574459.1"/>
    <property type="molecule type" value="Genomic_DNA"/>
</dbReference>
<dbReference type="RefSeq" id="XP_060409981.1">
    <property type="nucleotide sequence ID" value="XM_060564111.1"/>
</dbReference>
<name>A0AAD8PRQ4_9PEZI</name>
<keyword evidence="1" id="KW-1133">Transmembrane helix</keyword>
<keyword evidence="1" id="KW-0472">Membrane</keyword>
<dbReference type="Proteomes" id="UP001230504">
    <property type="component" value="Unassembled WGS sequence"/>
</dbReference>
<evidence type="ECO:0000313" key="3">
    <source>
        <dbReference type="Proteomes" id="UP001230504"/>
    </source>
</evidence>
<feature type="transmembrane region" description="Helical" evidence="1">
    <location>
        <begin position="138"/>
        <end position="161"/>
    </location>
</feature>
<reference evidence="2" key="1">
    <citation type="submission" date="2021-06" db="EMBL/GenBank/DDBJ databases">
        <title>Comparative genomics, transcriptomics and evolutionary studies reveal genomic signatures of adaptation to plant cell wall in hemibiotrophic fungi.</title>
        <authorList>
            <consortium name="DOE Joint Genome Institute"/>
            <person name="Baroncelli R."/>
            <person name="Diaz J.F."/>
            <person name="Benocci T."/>
            <person name="Peng M."/>
            <person name="Battaglia E."/>
            <person name="Haridas S."/>
            <person name="Andreopoulos W."/>
            <person name="Labutti K."/>
            <person name="Pangilinan J."/>
            <person name="Floch G.L."/>
            <person name="Makela M.R."/>
            <person name="Henrissat B."/>
            <person name="Grigoriev I.V."/>
            <person name="Crouch J.A."/>
            <person name="De Vries R.P."/>
            <person name="Sukno S.A."/>
            <person name="Thon M.R."/>
        </authorList>
    </citation>
    <scope>NUCLEOTIDE SEQUENCE</scope>
    <source>
        <strain evidence="2">CBS 125086</strain>
    </source>
</reference>
<gene>
    <name evidence="2" type="ORF">LY79DRAFT_672921</name>
</gene>